<proteinExistence type="predicted"/>
<comment type="caution">
    <text evidence="3">The sequence shown here is derived from an EMBL/GenBank/DDBJ whole genome shotgun (WGS) entry which is preliminary data.</text>
</comment>
<dbReference type="AlphaFoldDB" id="A0A6L7HZ87"/>
<dbReference type="EMBL" id="WRPA01000005">
    <property type="protein sequence ID" value="MXR68448.1"/>
    <property type="molecule type" value="Genomic_DNA"/>
</dbReference>
<keyword evidence="4" id="KW-1185">Reference proteome</keyword>
<feature type="signal peptide" evidence="1">
    <location>
        <begin position="1"/>
        <end position="16"/>
    </location>
</feature>
<evidence type="ECO:0000259" key="2">
    <source>
        <dbReference type="Pfam" id="PF16036"/>
    </source>
</evidence>
<dbReference type="Proteomes" id="UP000474778">
    <property type="component" value="Unassembled WGS sequence"/>
</dbReference>
<dbReference type="Pfam" id="PF16036">
    <property type="entry name" value="Chalcone_3"/>
    <property type="match status" value="1"/>
</dbReference>
<keyword evidence="1" id="KW-0732">Signal</keyword>
<organism evidence="3 4">
    <name type="scientific">Shewanella insulae</name>
    <dbReference type="NCBI Taxonomy" id="2681496"/>
    <lineage>
        <taxon>Bacteria</taxon>
        <taxon>Pseudomonadati</taxon>
        <taxon>Pseudomonadota</taxon>
        <taxon>Gammaproteobacteria</taxon>
        <taxon>Alteromonadales</taxon>
        <taxon>Shewanellaceae</taxon>
        <taxon>Shewanella</taxon>
    </lineage>
</organism>
<protein>
    <recommendedName>
        <fullName evidence="2">Chalcone isomerase domain-containing protein</fullName>
    </recommendedName>
</protein>
<feature type="chain" id="PRO_5026892647" description="Chalcone isomerase domain-containing protein" evidence="1">
    <location>
        <begin position="17"/>
        <end position="162"/>
    </location>
</feature>
<name>A0A6L7HZ87_9GAMM</name>
<evidence type="ECO:0000256" key="1">
    <source>
        <dbReference type="SAM" id="SignalP"/>
    </source>
</evidence>
<feature type="domain" description="Chalcone isomerase" evidence="2">
    <location>
        <begin position="33"/>
        <end position="159"/>
    </location>
</feature>
<evidence type="ECO:0000313" key="4">
    <source>
        <dbReference type="Proteomes" id="UP000474778"/>
    </source>
</evidence>
<dbReference type="RefSeq" id="WP_160794760.1">
    <property type="nucleotide sequence ID" value="NZ_WRPA01000005.1"/>
</dbReference>
<dbReference type="InterPro" id="IPR016087">
    <property type="entry name" value="Chalcone_isomerase"/>
</dbReference>
<sequence>MGKVLLLLLFSLSAQAADLDRLHKIGSAEMQYLFWTLYRAELYGAKPDYEASADKALKINYYRDIESDLLIEATVEQWRHLGYSDEQITSWQGQILGLWPDVREGDSLTLWVNSQGDSYFYFGDKQLGQIQDQTFGEAFLAIWLSERTSEPELRQGLLGLRQ</sequence>
<gene>
    <name evidence="3" type="ORF">GNT65_07145</name>
</gene>
<accession>A0A6L7HZ87</accession>
<reference evidence="3 4" key="1">
    <citation type="submission" date="2019-12" db="EMBL/GenBank/DDBJ databases">
        <title>Shewanella insulae sp. nov., isolated from a tidal flat.</title>
        <authorList>
            <person name="Yoon J.-H."/>
        </authorList>
    </citation>
    <scope>NUCLEOTIDE SEQUENCE [LARGE SCALE GENOMIC DNA]</scope>
    <source>
        <strain evidence="3 4">JBTF-M18</strain>
    </source>
</reference>
<evidence type="ECO:0000313" key="3">
    <source>
        <dbReference type="EMBL" id="MXR68448.1"/>
    </source>
</evidence>